<dbReference type="InterPro" id="IPR005569">
    <property type="entry name" value="Arc_DNA-bd_dom"/>
</dbReference>
<dbReference type="InterPro" id="IPR013321">
    <property type="entry name" value="Arc_rbn_hlx_hlx"/>
</dbReference>
<proteinExistence type="predicted"/>
<dbReference type="InterPro" id="IPR010985">
    <property type="entry name" value="Ribbon_hlx_hlx"/>
</dbReference>
<accession>A0A0C4WKN9</accession>
<dbReference type="GO" id="GO:0003677">
    <property type="term" value="F:DNA binding"/>
    <property type="evidence" value="ECO:0007669"/>
    <property type="project" value="InterPro"/>
</dbReference>
<dbReference type="Pfam" id="PF03869">
    <property type="entry name" value="Arc"/>
    <property type="match status" value="1"/>
</dbReference>
<dbReference type="STRING" id="1328314.Achr_40130"/>
<dbReference type="HOGENOM" id="CLU_171568_1_0_6"/>
<evidence type="ECO:0000313" key="3">
    <source>
        <dbReference type="Proteomes" id="UP000068210"/>
    </source>
</evidence>
<reference evidence="2 3" key="1">
    <citation type="journal article" date="2015" name="PLoS ONE">
        <title>Azotobacter Genomes: The Genome of Azotobacter chroococcum NCIMB 8003 (ATCC 4412).</title>
        <authorList>
            <person name="Robson R.L."/>
            <person name="Jones R."/>
            <person name="Robson R.M."/>
            <person name="Schwartz A."/>
            <person name="Richardson T.H."/>
        </authorList>
    </citation>
    <scope>NUCLEOTIDE SEQUENCE [LARGE SCALE GENOMIC DNA]</scope>
    <source>
        <strain evidence="2 3">NCIMB 8003</strain>
    </source>
</reference>
<dbReference type="AlphaFoldDB" id="A0A0C4WKN9"/>
<organism evidence="2 3">
    <name type="scientific">Azotobacter chroococcum NCIMB 8003</name>
    <dbReference type="NCBI Taxonomy" id="1328314"/>
    <lineage>
        <taxon>Bacteria</taxon>
        <taxon>Pseudomonadati</taxon>
        <taxon>Pseudomonadota</taxon>
        <taxon>Gammaproteobacteria</taxon>
        <taxon>Pseudomonadales</taxon>
        <taxon>Pseudomonadaceae</taxon>
        <taxon>Azotobacter</taxon>
    </lineage>
</organism>
<name>A0A0C4WKN9_9GAMM</name>
<protein>
    <recommendedName>
        <fullName evidence="1">Arc-like DNA binding domain-containing protein</fullName>
    </recommendedName>
</protein>
<feature type="domain" description="Arc-like DNA binding" evidence="1">
    <location>
        <begin position="3"/>
        <end position="49"/>
    </location>
</feature>
<dbReference type="Proteomes" id="UP000068210">
    <property type="component" value="Chromosome"/>
</dbReference>
<evidence type="ECO:0000313" key="2">
    <source>
        <dbReference type="EMBL" id="AJE23398.1"/>
    </source>
</evidence>
<dbReference type="KEGG" id="acx:Achr_40130"/>
<dbReference type="RefSeq" id="WP_039807126.1">
    <property type="nucleotide sequence ID" value="NZ_CP010415.1"/>
</dbReference>
<gene>
    <name evidence="2" type="ORF">Achr_40130</name>
</gene>
<dbReference type="EMBL" id="CP010415">
    <property type="protein sequence ID" value="AJE23398.1"/>
    <property type="molecule type" value="Genomic_DNA"/>
</dbReference>
<dbReference type="SUPFAM" id="SSF47598">
    <property type="entry name" value="Ribbon-helix-helix"/>
    <property type="match status" value="1"/>
</dbReference>
<keyword evidence="3" id="KW-1185">Reference proteome</keyword>
<evidence type="ECO:0000259" key="1">
    <source>
        <dbReference type="Pfam" id="PF03869"/>
    </source>
</evidence>
<sequence length="106" mass="11604">MSDTDPHFNLRLPEELKVKLMEAARDNNRSATAEIVARLEETFANEDIVEAKAARDALMVELGAVLQAGLSAAEDLNEVKNALQEAQKVLNAKQAAPLPPEENKPR</sequence>
<dbReference type="GO" id="GO:0006355">
    <property type="term" value="P:regulation of DNA-templated transcription"/>
    <property type="evidence" value="ECO:0007669"/>
    <property type="project" value="InterPro"/>
</dbReference>
<dbReference type="Gene3D" id="1.10.1220.10">
    <property type="entry name" value="Met repressor-like"/>
    <property type="match status" value="1"/>
</dbReference>